<dbReference type="Gene3D" id="3.30.530.20">
    <property type="match status" value="1"/>
</dbReference>
<evidence type="ECO:0000259" key="2">
    <source>
        <dbReference type="Pfam" id="PF03364"/>
    </source>
</evidence>
<keyword evidence="4" id="KW-1185">Reference proteome</keyword>
<dbReference type="CDD" id="cd07817">
    <property type="entry name" value="SRPBCC_8"/>
    <property type="match status" value="1"/>
</dbReference>
<evidence type="ECO:0000313" key="4">
    <source>
        <dbReference type="Proteomes" id="UP000198318"/>
    </source>
</evidence>
<feature type="compositionally biased region" description="Basic and acidic residues" evidence="1">
    <location>
        <begin position="88"/>
        <end position="128"/>
    </location>
</feature>
<accession>A0A239NYT3</accession>
<gene>
    <name evidence="3" type="ORF">SAMN05443665_105432</name>
</gene>
<feature type="compositionally biased region" description="Low complexity" evidence="1">
    <location>
        <begin position="60"/>
        <end position="73"/>
    </location>
</feature>
<reference evidence="3 4" key="1">
    <citation type="submission" date="2017-06" db="EMBL/GenBank/DDBJ databases">
        <authorList>
            <person name="Kim H.J."/>
            <person name="Triplett B.A."/>
        </authorList>
    </citation>
    <scope>NUCLEOTIDE SEQUENCE [LARGE SCALE GENOMIC DNA]</scope>
    <source>
        <strain evidence="3 4">DSM 44715</strain>
    </source>
</reference>
<feature type="compositionally biased region" description="Gly residues" evidence="1">
    <location>
        <begin position="49"/>
        <end position="59"/>
    </location>
</feature>
<dbReference type="InterPro" id="IPR005031">
    <property type="entry name" value="COQ10_START"/>
</dbReference>
<dbReference type="EMBL" id="FZOR01000054">
    <property type="protein sequence ID" value="SNT59872.1"/>
    <property type="molecule type" value="Genomic_DNA"/>
</dbReference>
<feature type="compositionally biased region" description="Gly residues" evidence="1">
    <location>
        <begin position="1"/>
        <end position="11"/>
    </location>
</feature>
<name>A0A239NYT3_9ACTN</name>
<proteinExistence type="predicted"/>
<evidence type="ECO:0000256" key="1">
    <source>
        <dbReference type="SAM" id="MobiDB-lite"/>
    </source>
</evidence>
<feature type="region of interest" description="Disordered" evidence="1">
    <location>
        <begin position="1"/>
        <end position="175"/>
    </location>
</feature>
<dbReference type="PANTHER" id="PTHR33824">
    <property type="entry name" value="POLYKETIDE CYCLASE/DEHYDRASE AND LIPID TRANSPORT SUPERFAMILY PROTEIN"/>
    <property type="match status" value="1"/>
</dbReference>
<dbReference type="PANTHER" id="PTHR33824:SF7">
    <property type="entry name" value="POLYKETIDE CYCLASE_DEHYDRASE AND LIPID TRANSPORT SUPERFAMILY PROTEIN"/>
    <property type="match status" value="1"/>
</dbReference>
<evidence type="ECO:0000313" key="3">
    <source>
        <dbReference type="EMBL" id="SNT59872.1"/>
    </source>
</evidence>
<organism evidence="3 4">
    <name type="scientific">Actinomadura meyerae</name>
    <dbReference type="NCBI Taxonomy" id="240840"/>
    <lineage>
        <taxon>Bacteria</taxon>
        <taxon>Bacillati</taxon>
        <taxon>Actinomycetota</taxon>
        <taxon>Actinomycetes</taxon>
        <taxon>Streptosporangiales</taxon>
        <taxon>Thermomonosporaceae</taxon>
        <taxon>Actinomadura</taxon>
    </lineage>
</organism>
<sequence length="400" mass="42764">MARGILTGGSPVGQIAKRLPGGRRSRVPVLGRVTKSIPKALPKSLPGGRTTGAAGGVLLGAGAAVAASRALAGRRGEQSGNPSEAEEKDTAPKGTAKDTAEDDEKNMAKDGGKSGGKGSEKSAPKAEAGDSGSNGQGVLGRLKDTVGGALPGGGGDDAEGDGKKSGKGGGGGGKKVKVTNIVEHIDIGAPRRLVYDQWTQFQDYPSFMKKVINVEQADETKLNWKAKIFWSARTWESTIVEQVPDEHIVWRSKGPKGHVDGTVSFHELSPNLTRVLVVLEYHPQGFMERTGNIWRAQGRRARLELKHFRRYVMTQSLTRADEIEGWRGEIRDGEVVRTHEDAIADEDSASSGKSEKTDKTEKTEKADQAESAEKSEKKPAKGRNGSSTKSKDTEKEYEEV</sequence>
<dbReference type="RefSeq" id="WP_245869729.1">
    <property type="nucleotide sequence ID" value="NZ_FZOR01000054.1"/>
</dbReference>
<dbReference type="Pfam" id="PF03364">
    <property type="entry name" value="Polyketide_cyc"/>
    <property type="match status" value="1"/>
</dbReference>
<feature type="region of interest" description="Disordered" evidence="1">
    <location>
        <begin position="337"/>
        <end position="400"/>
    </location>
</feature>
<feature type="compositionally biased region" description="Basic and acidic residues" evidence="1">
    <location>
        <begin position="353"/>
        <end position="379"/>
    </location>
</feature>
<dbReference type="InterPro" id="IPR023393">
    <property type="entry name" value="START-like_dom_sf"/>
</dbReference>
<dbReference type="AlphaFoldDB" id="A0A239NYT3"/>
<feature type="domain" description="Coenzyme Q-binding protein COQ10 START" evidence="2">
    <location>
        <begin position="187"/>
        <end position="307"/>
    </location>
</feature>
<dbReference type="InterPro" id="IPR047137">
    <property type="entry name" value="ORF3"/>
</dbReference>
<dbReference type="Proteomes" id="UP000198318">
    <property type="component" value="Unassembled WGS sequence"/>
</dbReference>
<dbReference type="SUPFAM" id="SSF55961">
    <property type="entry name" value="Bet v1-like"/>
    <property type="match status" value="1"/>
</dbReference>
<protein>
    <submittedName>
        <fullName evidence="3">Uncharacterized membrane protein</fullName>
    </submittedName>
</protein>